<feature type="non-terminal residue" evidence="1">
    <location>
        <position position="1"/>
    </location>
</feature>
<organism evidence="1 2">
    <name type="scientific">Scytalidium lignicola</name>
    <name type="common">Hyphomycete</name>
    <dbReference type="NCBI Taxonomy" id="5539"/>
    <lineage>
        <taxon>Eukaryota</taxon>
        <taxon>Fungi</taxon>
        <taxon>Dikarya</taxon>
        <taxon>Ascomycota</taxon>
        <taxon>Pezizomycotina</taxon>
        <taxon>Leotiomycetes</taxon>
        <taxon>Leotiomycetes incertae sedis</taxon>
        <taxon>Scytalidium</taxon>
    </lineage>
</organism>
<feature type="non-terminal residue" evidence="1">
    <location>
        <position position="443"/>
    </location>
</feature>
<dbReference type="OrthoDB" id="5345494at2759"/>
<keyword evidence="2" id="KW-1185">Reference proteome</keyword>
<comment type="caution">
    <text evidence="1">The sequence shown here is derived from an EMBL/GenBank/DDBJ whole genome shotgun (WGS) entry which is preliminary data.</text>
</comment>
<evidence type="ECO:0000313" key="2">
    <source>
        <dbReference type="Proteomes" id="UP000258309"/>
    </source>
</evidence>
<name>A0A3E2HJC7_SCYLI</name>
<evidence type="ECO:0000313" key="1">
    <source>
        <dbReference type="EMBL" id="RFU33518.1"/>
    </source>
</evidence>
<protein>
    <submittedName>
        <fullName evidence="1">Uncharacterized protein</fullName>
    </submittedName>
</protein>
<dbReference type="Proteomes" id="UP000258309">
    <property type="component" value="Unassembled WGS sequence"/>
</dbReference>
<accession>A0A3E2HJC7</accession>
<sequence length="443" mass="49869">MDRGAQTVNSGSYKESISLIELLSNPLFLYRTVPYLPVSSLFALGATSKSFQTLILKTPKVFRHLDLSEINSLPRRITAIDHGGEVWRNVQLDENVTEDDFYSGPLRGVFSSLHKKNILQDVQTLILDGLCVTADLVSDIVLDSSFNVRILSIREALYLNERKLIQALLYAVRPSRPANTPKLEGLYVFGRKDDPRYPTGPRSQSYIASDHLNIEGEAELTEDIVTEMAPDEQKWFHRKGKLFDREPKKEWADVLVACQGIISFDAVLCDGPRHSALTTAMVKQSDANGTPWYNYTNAYLGPEIANYVMKSCETCQSAPEGFSQFGKSSLDRFPLLAPPLLHSSRVKDAKTVTIFPRDSLRLLVRCLSCIQKRWCKSCNKWWCEDCYEPTEGGSPYREEAPGSLLCVSGQTGSDSVQKRKFKGVLEVVVGLENYTDRRPRLPR</sequence>
<dbReference type="AlphaFoldDB" id="A0A3E2HJC7"/>
<gene>
    <name evidence="1" type="ORF">B7463_g2792</name>
</gene>
<dbReference type="OMA" id="FNVRILS"/>
<dbReference type="EMBL" id="NCSJ02000034">
    <property type="protein sequence ID" value="RFU33518.1"/>
    <property type="molecule type" value="Genomic_DNA"/>
</dbReference>
<dbReference type="STRING" id="5539.A0A3E2HJC7"/>
<proteinExistence type="predicted"/>
<reference evidence="1 2" key="1">
    <citation type="submission" date="2018-05" db="EMBL/GenBank/DDBJ databases">
        <title>Draft genome sequence of Scytalidium lignicola DSM 105466, a ubiquitous saprotrophic fungus.</title>
        <authorList>
            <person name="Buettner E."/>
            <person name="Gebauer A.M."/>
            <person name="Hofrichter M."/>
            <person name="Liers C."/>
            <person name="Kellner H."/>
        </authorList>
    </citation>
    <scope>NUCLEOTIDE SEQUENCE [LARGE SCALE GENOMIC DNA]</scope>
    <source>
        <strain evidence="1 2">DSM 105466</strain>
    </source>
</reference>